<dbReference type="EMBL" id="OC316869">
    <property type="protein sequence ID" value="CAD7394066.1"/>
    <property type="molecule type" value="Genomic_DNA"/>
</dbReference>
<dbReference type="InterPro" id="IPR032628">
    <property type="entry name" value="AC_N"/>
</dbReference>
<feature type="domain" description="Adenylate cyclase N-terminal" evidence="5">
    <location>
        <begin position="301"/>
        <end position="411"/>
    </location>
</feature>
<evidence type="ECO:0000256" key="3">
    <source>
        <dbReference type="SAM" id="MobiDB-lite"/>
    </source>
</evidence>
<organism evidence="6">
    <name type="scientific">Timema cristinae</name>
    <name type="common">Walking stick</name>
    <dbReference type="NCBI Taxonomy" id="61476"/>
    <lineage>
        <taxon>Eukaryota</taxon>
        <taxon>Metazoa</taxon>
        <taxon>Ecdysozoa</taxon>
        <taxon>Arthropoda</taxon>
        <taxon>Hexapoda</taxon>
        <taxon>Insecta</taxon>
        <taxon>Pterygota</taxon>
        <taxon>Neoptera</taxon>
        <taxon>Polyneoptera</taxon>
        <taxon>Phasmatodea</taxon>
        <taxon>Timematodea</taxon>
        <taxon>Timematoidea</taxon>
        <taxon>Timematidae</taxon>
        <taxon>Timema</taxon>
    </lineage>
</organism>
<dbReference type="PANTHER" id="PTHR45627">
    <property type="entry name" value="ADENYLATE CYCLASE TYPE 1"/>
    <property type="match status" value="1"/>
</dbReference>
<dbReference type="GO" id="GO:0006171">
    <property type="term" value="P:cAMP biosynthetic process"/>
    <property type="evidence" value="ECO:0007669"/>
    <property type="project" value="TreeGrafter"/>
</dbReference>
<dbReference type="GO" id="GO:0004016">
    <property type="term" value="F:adenylate cyclase activity"/>
    <property type="evidence" value="ECO:0007669"/>
    <property type="project" value="TreeGrafter"/>
</dbReference>
<evidence type="ECO:0000256" key="1">
    <source>
        <dbReference type="ARBA" id="ARBA00022741"/>
    </source>
</evidence>
<keyword evidence="4" id="KW-0812">Transmembrane</keyword>
<evidence type="ECO:0000256" key="2">
    <source>
        <dbReference type="ARBA" id="ARBA00023239"/>
    </source>
</evidence>
<dbReference type="PANTHER" id="PTHR45627:SF1">
    <property type="entry name" value="ADENYLATE CYCLASE TYPE 8"/>
    <property type="match status" value="1"/>
</dbReference>
<keyword evidence="4" id="KW-1133">Transmembrane helix</keyword>
<name>A0A7R9GQS6_TIMCR</name>
<feature type="transmembrane region" description="Helical" evidence="4">
    <location>
        <begin position="323"/>
        <end position="341"/>
    </location>
</feature>
<protein>
    <recommendedName>
        <fullName evidence="5">Adenylate cyclase N-terminal domain-containing protein</fullName>
    </recommendedName>
</protein>
<proteinExistence type="predicted"/>
<dbReference type="Pfam" id="PF16214">
    <property type="entry name" value="AC_N"/>
    <property type="match status" value="1"/>
</dbReference>
<keyword evidence="4" id="KW-0472">Membrane</keyword>
<sequence length="558" mass="62336">MMRRVAGVFATQEATRLGLIDDEMSGRCLATQEATRLGLIDDEMGGRCLATQESTRLGLLNVPDEVRCPGDGSSTPSAAPDQDQREGVDGIPLTEVTAGRDGDDNSTTHSGLVFKRGMVYRGIYCPSLTNSFRESHLELAYQRYSHRQRQKSLIVVNVVDFLLKVILGVVWAFHKELLEAPTVDGWAWTVCSMAANFTVCMLGWWRCFANNYLHWAAICTWFLLNMQGEFRQPPSCFPGVARGFPPGKTRLDESVLVDLFRCRSPQEWPGGSRQGKQDESVLCCHHTGFISTGIGFTSQYQIWYVLFIVFVTYAMLPLPLRWCMILGCATGLIHLTIIATKMHIGETSIKETVYIPIANGILYLAVNFAGMYTKYLTDRGQRKAFLETHRSMETRCRTQTENDRQEKLLLSGEVPVTNDPSDSPLCLKAVLSCCVDLDVVRARTVQSILMASKYLITHHRPVQLLPDFVAKEMIRDIAKEEEKGAFVPNQFHKIYIHRYEDVSILFADIKGFTGTSAWIGSPGLGAGASMSGVVGERGKPLIPSFSEFVQNQRLAFIE</sequence>
<feature type="transmembrane region" description="Helical" evidence="4">
    <location>
        <begin position="353"/>
        <end position="373"/>
    </location>
</feature>
<dbReference type="AlphaFoldDB" id="A0A7R9GQS6"/>
<dbReference type="GO" id="GO:0000166">
    <property type="term" value="F:nucleotide binding"/>
    <property type="evidence" value="ECO:0007669"/>
    <property type="project" value="UniProtKB-KW"/>
</dbReference>
<keyword evidence="2" id="KW-0456">Lyase</keyword>
<evidence type="ECO:0000259" key="5">
    <source>
        <dbReference type="Pfam" id="PF16214"/>
    </source>
</evidence>
<feature type="region of interest" description="Disordered" evidence="3">
    <location>
        <begin position="67"/>
        <end position="87"/>
    </location>
</feature>
<evidence type="ECO:0000313" key="6">
    <source>
        <dbReference type="EMBL" id="CAD7394066.1"/>
    </source>
</evidence>
<dbReference type="GO" id="GO:0005886">
    <property type="term" value="C:plasma membrane"/>
    <property type="evidence" value="ECO:0007669"/>
    <property type="project" value="TreeGrafter"/>
</dbReference>
<feature type="transmembrane region" description="Helical" evidence="4">
    <location>
        <begin position="153"/>
        <end position="173"/>
    </location>
</feature>
<accession>A0A7R9GQS6</accession>
<feature type="transmembrane region" description="Helical" evidence="4">
    <location>
        <begin position="185"/>
        <end position="205"/>
    </location>
</feature>
<gene>
    <name evidence="6" type="ORF">TCEB3V08_LOCUS2011</name>
</gene>
<keyword evidence="1" id="KW-0547">Nucleotide-binding</keyword>
<evidence type="ECO:0000256" key="4">
    <source>
        <dbReference type="SAM" id="Phobius"/>
    </source>
</evidence>
<reference evidence="6" key="1">
    <citation type="submission" date="2020-11" db="EMBL/GenBank/DDBJ databases">
        <authorList>
            <person name="Tran Van P."/>
        </authorList>
    </citation>
    <scope>NUCLEOTIDE SEQUENCE</scope>
</reference>
<dbReference type="GO" id="GO:0007189">
    <property type="term" value="P:adenylate cyclase-activating G protein-coupled receptor signaling pathway"/>
    <property type="evidence" value="ECO:0007669"/>
    <property type="project" value="TreeGrafter"/>
</dbReference>